<dbReference type="RefSeq" id="WP_141448889.1">
    <property type="nucleotide sequence ID" value="NZ_CP041217.1"/>
</dbReference>
<evidence type="ECO:0000256" key="1">
    <source>
        <dbReference type="ARBA" id="ARBA00004651"/>
    </source>
</evidence>
<feature type="transmembrane region" description="Helical" evidence="7">
    <location>
        <begin position="233"/>
        <end position="255"/>
    </location>
</feature>
<dbReference type="InterPro" id="IPR036259">
    <property type="entry name" value="MFS_trans_sf"/>
</dbReference>
<reference evidence="9 10" key="1">
    <citation type="submission" date="2019-06" db="EMBL/GenBank/DDBJ databases">
        <title>Saccharibacillus brassicae sp. nov., an endophytic bacterium isolated from Chinese cabbage seeds (Brassica pekinensis).</title>
        <authorList>
            <person name="Jiang L."/>
            <person name="Lee J."/>
            <person name="Kim S.W."/>
        </authorList>
    </citation>
    <scope>NUCLEOTIDE SEQUENCE [LARGE SCALE GENOMIC DNA]</scope>
    <source>
        <strain evidence="10">KCTC 43072 / ATSA2</strain>
    </source>
</reference>
<proteinExistence type="predicted"/>
<evidence type="ECO:0000256" key="5">
    <source>
        <dbReference type="ARBA" id="ARBA00022989"/>
    </source>
</evidence>
<dbReference type="GO" id="GO:0022857">
    <property type="term" value="F:transmembrane transporter activity"/>
    <property type="evidence" value="ECO:0007669"/>
    <property type="project" value="InterPro"/>
</dbReference>
<dbReference type="SUPFAM" id="SSF103473">
    <property type="entry name" value="MFS general substrate transporter"/>
    <property type="match status" value="1"/>
</dbReference>
<evidence type="ECO:0000256" key="4">
    <source>
        <dbReference type="ARBA" id="ARBA00022692"/>
    </source>
</evidence>
<dbReference type="InterPro" id="IPR020846">
    <property type="entry name" value="MFS_dom"/>
</dbReference>
<keyword evidence="10" id="KW-1185">Reference proteome</keyword>
<feature type="transmembrane region" description="Helical" evidence="7">
    <location>
        <begin position="83"/>
        <end position="105"/>
    </location>
</feature>
<accession>A0A4Y6V268</accession>
<name>A0A4Y6V268_SACBS</name>
<dbReference type="InterPro" id="IPR010290">
    <property type="entry name" value="TM_effector"/>
</dbReference>
<feature type="domain" description="Major facilitator superfamily (MFS) profile" evidence="8">
    <location>
        <begin position="178"/>
        <end position="424"/>
    </location>
</feature>
<protein>
    <submittedName>
        <fullName evidence="9">MFS transporter</fullName>
    </submittedName>
</protein>
<evidence type="ECO:0000313" key="10">
    <source>
        <dbReference type="Proteomes" id="UP000316968"/>
    </source>
</evidence>
<dbReference type="Pfam" id="PF05977">
    <property type="entry name" value="MFS_3"/>
    <property type="match status" value="1"/>
</dbReference>
<dbReference type="KEGG" id="saca:FFV09_16740"/>
<keyword evidence="6 7" id="KW-0472">Membrane</keyword>
<keyword evidence="4 7" id="KW-0812">Transmembrane</keyword>
<feature type="transmembrane region" description="Helical" evidence="7">
    <location>
        <begin position="362"/>
        <end position="381"/>
    </location>
</feature>
<evidence type="ECO:0000256" key="3">
    <source>
        <dbReference type="ARBA" id="ARBA00022475"/>
    </source>
</evidence>
<evidence type="ECO:0000259" key="8">
    <source>
        <dbReference type="PROSITE" id="PS50850"/>
    </source>
</evidence>
<evidence type="ECO:0000256" key="6">
    <source>
        <dbReference type="ARBA" id="ARBA00023136"/>
    </source>
</evidence>
<feature type="transmembrane region" description="Helical" evidence="7">
    <location>
        <begin position="20"/>
        <end position="43"/>
    </location>
</feature>
<evidence type="ECO:0000256" key="7">
    <source>
        <dbReference type="SAM" id="Phobius"/>
    </source>
</evidence>
<dbReference type="OrthoDB" id="2276409at2"/>
<evidence type="ECO:0000256" key="2">
    <source>
        <dbReference type="ARBA" id="ARBA00022448"/>
    </source>
</evidence>
<dbReference type="PANTHER" id="PTHR23513:SF6">
    <property type="entry name" value="MAJOR FACILITATOR SUPERFAMILY ASSOCIATED DOMAIN-CONTAINING PROTEIN"/>
    <property type="match status" value="1"/>
</dbReference>
<dbReference type="Gene3D" id="1.20.1250.20">
    <property type="entry name" value="MFS general substrate transporter like domains"/>
    <property type="match status" value="1"/>
</dbReference>
<dbReference type="GO" id="GO:0005886">
    <property type="term" value="C:plasma membrane"/>
    <property type="evidence" value="ECO:0007669"/>
    <property type="project" value="UniProtKB-SubCell"/>
</dbReference>
<dbReference type="AlphaFoldDB" id="A0A4Y6V268"/>
<dbReference type="PROSITE" id="PS50850">
    <property type="entry name" value="MFS"/>
    <property type="match status" value="1"/>
</dbReference>
<dbReference type="Proteomes" id="UP000316968">
    <property type="component" value="Chromosome"/>
</dbReference>
<dbReference type="CDD" id="cd06173">
    <property type="entry name" value="MFS_MefA_like"/>
    <property type="match status" value="1"/>
</dbReference>
<feature type="transmembrane region" description="Helical" evidence="7">
    <location>
        <begin position="387"/>
        <end position="407"/>
    </location>
</feature>
<keyword evidence="5 7" id="KW-1133">Transmembrane helix</keyword>
<feature type="transmembrane region" description="Helical" evidence="7">
    <location>
        <begin position="296"/>
        <end position="313"/>
    </location>
</feature>
<dbReference type="PANTHER" id="PTHR23513">
    <property type="entry name" value="INTEGRAL MEMBRANE EFFLUX PROTEIN-RELATED"/>
    <property type="match status" value="1"/>
</dbReference>
<feature type="transmembrane region" description="Helical" evidence="7">
    <location>
        <begin position="261"/>
        <end position="284"/>
    </location>
</feature>
<sequence length="424" mass="44467">MKKKKIGKQTGLSGNRDFAVFWFGETLAMFGGRITLLAIPFVAALTLGATPLQMGMLNAVQILPYLLLTLPAGVWIDRMRKRPLMLTANLVRALLLSFIPAAYALDLLGMGMLYACGFGIGACTLVFDLAYQSYLPALVGRKDLVEGNSKLEISRSAAEIAGPGLAGALIGILAAPFALLVHSAMLLISAASIGRIRRIERKPDPRSSERGMLLSEIREGLALIFRNPYLKAIAGEATTYNFFSQVTGAVLILYITRELGIGAGPLGLIMGAAGAGSILGSLLAGPLAKRFRLGRAIYVSMLLGCGAPMLVLLTHGSGLLSAVILFVSFFFGGLGVVISNIHVVSLRQTVTPDRLLGRMNASYRFVVTGAAPVGSLLGGVLGSTFGLQATLAIGAAGTLLALLWVVFSPIPKLSALPEPAEGEG</sequence>
<feature type="transmembrane region" description="Helical" evidence="7">
    <location>
        <begin position="319"/>
        <end position="341"/>
    </location>
</feature>
<keyword evidence="2" id="KW-0813">Transport</keyword>
<evidence type="ECO:0000313" key="9">
    <source>
        <dbReference type="EMBL" id="QDH22345.1"/>
    </source>
</evidence>
<keyword evidence="3" id="KW-1003">Cell membrane</keyword>
<dbReference type="EMBL" id="CP041217">
    <property type="protein sequence ID" value="QDH22345.1"/>
    <property type="molecule type" value="Genomic_DNA"/>
</dbReference>
<gene>
    <name evidence="9" type="ORF">FFV09_16740</name>
</gene>
<comment type="subcellular location">
    <subcellularLocation>
        <location evidence="1">Cell membrane</location>
        <topology evidence="1">Multi-pass membrane protein</topology>
    </subcellularLocation>
</comment>
<organism evidence="9 10">
    <name type="scientific">Saccharibacillus brassicae</name>
    <dbReference type="NCBI Taxonomy" id="2583377"/>
    <lineage>
        <taxon>Bacteria</taxon>
        <taxon>Bacillati</taxon>
        <taxon>Bacillota</taxon>
        <taxon>Bacilli</taxon>
        <taxon>Bacillales</taxon>
        <taxon>Paenibacillaceae</taxon>
        <taxon>Saccharibacillus</taxon>
    </lineage>
</organism>
<feature type="transmembrane region" description="Helical" evidence="7">
    <location>
        <begin position="55"/>
        <end position="76"/>
    </location>
</feature>